<dbReference type="SUPFAM" id="SSF52540">
    <property type="entry name" value="P-loop containing nucleoside triphosphate hydrolases"/>
    <property type="match status" value="1"/>
</dbReference>
<keyword evidence="13" id="KW-1185">Reference proteome</keyword>
<dbReference type="InterPro" id="IPR013525">
    <property type="entry name" value="ABC2_TM"/>
</dbReference>
<feature type="transmembrane region" description="Helical" evidence="10">
    <location>
        <begin position="6"/>
        <end position="27"/>
    </location>
</feature>
<dbReference type="GO" id="GO:0140359">
    <property type="term" value="F:ABC-type transporter activity"/>
    <property type="evidence" value="ECO:0007669"/>
    <property type="project" value="InterPro"/>
</dbReference>
<evidence type="ECO:0000256" key="7">
    <source>
        <dbReference type="ARBA" id="ARBA00022840"/>
    </source>
</evidence>
<dbReference type="PROSITE" id="PS50893">
    <property type="entry name" value="ABC_TRANSPORTER_2"/>
    <property type="match status" value="1"/>
</dbReference>
<dbReference type="GO" id="GO:0016020">
    <property type="term" value="C:membrane"/>
    <property type="evidence" value="ECO:0007669"/>
    <property type="project" value="UniProtKB-SubCell"/>
</dbReference>
<evidence type="ECO:0000256" key="6">
    <source>
        <dbReference type="ARBA" id="ARBA00022741"/>
    </source>
</evidence>
<keyword evidence="8 10" id="KW-1133">Transmembrane helix</keyword>
<evidence type="ECO:0000259" key="11">
    <source>
        <dbReference type="PROSITE" id="PS50893"/>
    </source>
</evidence>
<comment type="subcellular location">
    <subcellularLocation>
        <location evidence="1">Membrane</location>
        <topology evidence="1">Multi-pass membrane protein</topology>
    </subcellularLocation>
</comment>
<feature type="transmembrane region" description="Helical" evidence="10">
    <location>
        <begin position="123"/>
        <end position="146"/>
    </location>
</feature>
<organism evidence="12 13">
    <name type="scientific">Adineta ricciae</name>
    <name type="common">Rotifer</name>
    <dbReference type="NCBI Taxonomy" id="249248"/>
    <lineage>
        <taxon>Eukaryota</taxon>
        <taxon>Metazoa</taxon>
        <taxon>Spiralia</taxon>
        <taxon>Gnathifera</taxon>
        <taxon>Rotifera</taxon>
        <taxon>Eurotatoria</taxon>
        <taxon>Bdelloidea</taxon>
        <taxon>Adinetida</taxon>
        <taxon>Adinetidae</taxon>
        <taxon>Adineta</taxon>
    </lineage>
</organism>
<feature type="non-terminal residue" evidence="12">
    <location>
        <position position="515"/>
    </location>
</feature>
<protein>
    <recommendedName>
        <fullName evidence="11">ABC transporter domain-containing protein</fullName>
    </recommendedName>
</protein>
<evidence type="ECO:0000256" key="5">
    <source>
        <dbReference type="ARBA" id="ARBA00022737"/>
    </source>
</evidence>
<evidence type="ECO:0000256" key="4">
    <source>
        <dbReference type="ARBA" id="ARBA00022692"/>
    </source>
</evidence>
<accession>A0A815TMB4</accession>
<dbReference type="EMBL" id="CAJNOR010004499">
    <property type="protein sequence ID" value="CAF1507087.1"/>
    <property type="molecule type" value="Genomic_DNA"/>
</dbReference>
<feature type="transmembrane region" description="Helical" evidence="10">
    <location>
        <begin position="47"/>
        <end position="74"/>
    </location>
</feature>
<dbReference type="InterPro" id="IPR027417">
    <property type="entry name" value="P-loop_NTPase"/>
</dbReference>
<dbReference type="CDD" id="cd03263">
    <property type="entry name" value="ABC_subfamily_A"/>
    <property type="match status" value="1"/>
</dbReference>
<proteinExistence type="inferred from homology"/>
<evidence type="ECO:0000313" key="12">
    <source>
        <dbReference type="EMBL" id="CAF1507087.1"/>
    </source>
</evidence>
<feature type="domain" description="ABC transporter" evidence="11">
    <location>
        <begin position="178"/>
        <end position="416"/>
    </location>
</feature>
<dbReference type="InterPro" id="IPR003439">
    <property type="entry name" value="ABC_transporter-like_ATP-bd"/>
</dbReference>
<dbReference type="GO" id="GO:0016887">
    <property type="term" value="F:ATP hydrolysis activity"/>
    <property type="evidence" value="ECO:0007669"/>
    <property type="project" value="InterPro"/>
</dbReference>
<dbReference type="Pfam" id="PF12698">
    <property type="entry name" value="ABC2_membrane_3"/>
    <property type="match status" value="1"/>
</dbReference>
<sequence>VLPLSLFNFIDSIIGIVFIGILILPIAQERLNHSKDLQLLTNLPKKLYWFSNIIFDTCLCLILSSLLTIILKIGSIINSNPQSEVQIYRNIEQIGYYFLIILMFSLASIPMIYVYSFIQKSEFVGFTTFFIINILACLADMTFHLLSVVKQIQNLDEDVRNERELIINNNIVLNASTIFVRDLVQEFKKRKEKSIHRQSCTIIDHLNFYVPKQSCFGLLGANGAGKTTLFRMLIGESTPVSGDIFINGENINRIKENIDIGYCPQFNWLINNLTVIETIVLFARLKGFKWTEISQLCSHMLKMFDLDLYTNKQIQELSGGNKRKVSTLLAFMGKSMIVLLDEPTTGLDAFAKRKLWNIIRAAHYLNRTVILTSHSMEECEALCTKIGIMKSGQLMCLGNLQKLKQRFGNGYLIQVQLSFDSIERFIEDLLFTFPRTEIQKRYNGTLFCTIPFLTTNENRIKLSLIFRWFYKKKKQQLIHTFAIKGPTLEEIFIRLVGENRVAMDIDSNEVINTYL</sequence>
<dbReference type="Gene3D" id="3.40.50.300">
    <property type="entry name" value="P-loop containing nucleotide triphosphate hydrolases"/>
    <property type="match status" value="1"/>
</dbReference>
<dbReference type="GO" id="GO:0005319">
    <property type="term" value="F:lipid transporter activity"/>
    <property type="evidence" value="ECO:0007669"/>
    <property type="project" value="TreeGrafter"/>
</dbReference>
<dbReference type="GO" id="GO:0005524">
    <property type="term" value="F:ATP binding"/>
    <property type="evidence" value="ECO:0007669"/>
    <property type="project" value="UniProtKB-KW"/>
</dbReference>
<dbReference type="SMART" id="SM00382">
    <property type="entry name" value="AAA"/>
    <property type="match status" value="1"/>
</dbReference>
<evidence type="ECO:0000256" key="10">
    <source>
        <dbReference type="SAM" id="Phobius"/>
    </source>
</evidence>
<keyword evidence="5" id="KW-0677">Repeat</keyword>
<dbReference type="FunFam" id="3.40.50.300:FF:000335">
    <property type="entry name" value="ATP binding cassette subfamily A member 5"/>
    <property type="match status" value="1"/>
</dbReference>
<evidence type="ECO:0000313" key="13">
    <source>
        <dbReference type="Proteomes" id="UP000663828"/>
    </source>
</evidence>
<gene>
    <name evidence="12" type="ORF">XAT740_LOCUS40002</name>
</gene>
<keyword evidence="6" id="KW-0547">Nucleotide-binding</keyword>
<comment type="similarity">
    <text evidence="2">Belongs to the ABC transporter superfamily. ABCA family.</text>
</comment>
<evidence type="ECO:0000256" key="1">
    <source>
        <dbReference type="ARBA" id="ARBA00004141"/>
    </source>
</evidence>
<dbReference type="InterPro" id="IPR003593">
    <property type="entry name" value="AAA+_ATPase"/>
</dbReference>
<dbReference type="Pfam" id="PF00005">
    <property type="entry name" value="ABC_tran"/>
    <property type="match status" value="1"/>
</dbReference>
<dbReference type="PANTHER" id="PTHR19229:SF36">
    <property type="entry name" value="ATP-BINDING CASSETTE SUB-FAMILY A MEMBER 2"/>
    <property type="match status" value="1"/>
</dbReference>
<keyword evidence="4 10" id="KW-0812">Transmembrane</keyword>
<keyword evidence="3" id="KW-0813">Transport</keyword>
<keyword evidence="7" id="KW-0067">ATP-binding</keyword>
<dbReference type="Proteomes" id="UP000663828">
    <property type="component" value="Unassembled WGS sequence"/>
</dbReference>
<evidence type="ECO:0000256" key="9">
    <source>
        <dbReference type="ARBA" id="ARBA00023136"/>
    </source>
</evidence>
<evidence type="ECO:0000256" key="2">
    <source>
        <dbReference type="ARBA" id="ARBA00008869"/>
    </source>
</evidence>
<keyword evidence="9 10" id="KW-0472">Membrane</keyword>
<dbReference type="AlphaFoldDB" id="A0A815TMB4"/>
<reference evidence="12" key="1">
    <citation type="submission" date="2021-02" db="EMBL/GenBank/DDBJ databases">
        <authorList>
            <person name="Nowell W R."/>
        </authorList>
    </citation>
    <scope>NUCLEOTIDE SEQUENCE</scope>
</reference>
<name>A0A815TMB4_ADIRI</name>
<comment type="caution">
    <text evidence="12">The sequence shown here is derived from an EMBL/GenBank/DDBJ whole genome shotgun (WGS) entry which is preliminary data.</text>
</comment>
<evidence type="ECO:0000256" key="8">
    <source>
        <dbReference type="ARBA" id="ARBA00022989"/>
    </source>
</evidence>
<evidence type="ECO:0000256" key="3">
    <source>
        <dbReference type="ARBA" id="ARBA00022448"/>
    </source>
</evidence>
<feature type="transmembrane region" description="Helical" evidence="10">
    <location>
        <begin position="94"/>
        <end position="116"/>
    </location>
</feature>
<dbReference type="PANTHER" id="PTHR19229">
    <property type="entry name" value="ATP-BINDING CASSETTE TRANSPORTER SUBFAMILY A ABCA"/>
    <property type="match status" value="1"/>
</dbReference>
<dbReference type="InterPro" id="IPR026082">
    <property type="entry name" value="ABCA"/>
</dbReference>